<accession>A0A6C0LG40</accession>
<dbReference type="Gene3D" id="1.10.10.2830">
    <property type="match status" value="1"/>
</dbReference>
<dbReference type="GO" id="GO:0003677">
    <property type="term" value="F:DNA binding"/>
    <property type="evidence" value="ECO:0007669"/>
    <property type="project" value="InterPro"/>
</dbReference>
<dbReference type="GO" id="GO:0005694">
    <property type="term" value="C:chromosome"/>
    <property type="evidence" value="ECO:0007669"/>
    <property type="project" value="TreeGrafter"/>
</dbReference>
<dbReference type="SUPFAM" id="SSF110849">
    <property type="entry name" value="ParB/Sulfiredoxin"/>
    <property type="match status" value="1"/>
</dbReference>
<dbReference type="SMART" id="SM00470">
    <property type="entry name" value="ParB"/>
    <property type="match status" value="1"/>
</dbReference>
<dbReference type="InterPro" id="IPR003115">
    <property type="entry name" value="ParB_N"/>
</dbReference>
<proteinExistence type="predicted"/>
<dbReference type="InterPro" id="IPR004437">
    <property type="entry name" value="ParB/RepB/Spo0J"/>
</dbReference>
<protein>
    <recommendedName>
        <fullName evidence="1">ParB-like N-terminal domain-containing protein</fullName>
    </recommendedName>
</protein>
<organism evidence="2">
    <name type="scientific">viral metagenome</name>
    <dbReference type="NCBI Taxonomy" id="1070528"/>
    <lineage>
        <taxon>unclassified sequences</taxon>
        <taxon>metagenomes</taxon>
        <taxon>organismal metagenomes</taxon>
    </lineage>
</organism>
<dbReference type="PANTHER" id="PTHR33375:SF1">
    <property type="entry name" value="CHROMOSOME-PARTITIONING PROTEIN PARB-RELATED"/>
    <property type="match status" value="1"/>
</dbReference>
<dbReference type="PANTHER" id="PTHR33375">
    <property type="entry name" value="CHROMOSOME-PARTITIONING PROTEIN PARB-RELATED"/>
    <property type="match status" value="1"/>
</dbReference>
<dbReference type="InterPro" id="IPR036086">
    <property type="entry name" value="ParB/Sulfiredoxin_sf"/>
</dbReference>
<dbReference type="GO" id="GO:0007059">
    <property type="term" value="P:chromosome segregation"/>
    <property type="evidence" value="ECO:0007669"/>
    <property type="project" value="TreeGrafter"/>
</dbReference>
<reference evidence="2" key="1">
    <citation type="journal article" date="2020" name="Nature">
        <title>Giant virus diversity and host interactions through global metagenomics.</title>
        <authorList>
            <person name="Schulz F."/>
            <person name="Roux S."/>
            <person name="Paez-Espino D."/>
            <person name="Jungbluth S."/>
            <person name="Walsh D.A."/>
            <person name="Denef V.J."/>
            <person name="McMahon K.D."/>
            <person name="Konstantinidis K.T."/>
            <person name="Eloe-Fadrosh E.A."/>
            <person name="Kyrpides N.C."/>
            <person name="Woyke T."/>
        </authorList>
    </citation>
    <scope>NUCLEOTIDE SEQUENCE</scope>
    <source>
        <strain evidence="2">GVMAG-M-3300027804-48</strain>
    </source>
</reference>
<dbReference type="NCBIfam" id="TIGR00180">
    <property type="entry name" value="parB_part"/>
    <property type="match status" value="1"/>
</dbReference>
<dbReference type="Gene3D" id="3.90.1530.30">
    <property type="match status" value="1"/>
</dbReference>
<sequence>MNIIDIDISKLEISDINVRKTGISNIEELAESINKNGLINPIIVVPNNDKYEIIAGQRRYLAMKSLHKKTIPCNVIEGGNDNTSLELSIIENIQRNNLSVCDKVKSYSKLCDIYDFDKVIELTRISKATMKNYLKIKDLPEEVLKKLDETGKPKINISLAIELTKFPSDFNLIEFVEKLNEFKLKHKMNIIKEIKDAQYDDIDEIIDNYEEEAVVDYKKRPYVFDSINQKNIIIPEEMYKEIVDLIRNKIEDLEVF</sequence>
<dbReference type="AlphaFoldDB" id="A0A6C0LG40"/>
<evidence type="ECO:0000259" key="1">
    <source>
        <dbReference type="SMART" id="SM00470"/>
    </source>
</evidence>
<evidence type="ECO:0000313" key="2">
    <source>
        <dbReference type="EMBL" id="QHU29447.1"/>
    </source>
</evidence>
<feature type="domain" description="ParB-like N-terminal" evidence="1">
    <location>
        <begin position="4"/>
        <end position="93"/>
    </location>
</feature>
<dbReference type="EMBL" id="MN740489">
    <property type="protein sequence ID" value="QHU29447.1"/>
    <property type="molecule type" value="Genomic_DNA"/>
</dbReference>
<name>A0A6C0LG40_9ZZZZ</name>
<dbReference type="Pfam" id="PF02195">
    <property type="entry name" value="ParB_N"/>
    <property type="match status" value="1"/>
</dbReference>
<dbReference type="InterPro" id="IPR050336">
    <property type="entry name" value="Chromosome_partition/occlusion"/>
</dbReference>